<name>A0A420MD76_FUSOX</name>
<accession>A0A420MD76</accession>
<evidence type="ECO:0000256" key="1">
    <source>
        <dbReference type="SAM" id="Phobius"/>
    </source>
</evidence>
<keyword evidence="1" id="KW-1133">Transmembrane helix</keyword>
<reference evidence="2 3" key="1">
    <citation type="journal article" date="2018" name="Sci. Rep.">
        <title>Characterisation of pathogen-specific regions and novel effector candidates in Fusarium oxysporum f. sp. cepae.</title>
        <authorList>
            <person name="Armitage A.D."/>
            <person name="Taylor A."/>
            <person name="Sobczyk M.K."/>
            <person name="Baxter L."/>
            <person name="Greenfield B.P."/>
            <person name="Bates H.J."/>
            <person name="Wilson F."/>
            <person name="Jackson A.C."/>
            <person name="Ott S."/>
            <person name="Harrison R.J."/>
            <person name="Clarkson J.P."/>
        </authorList>
    </citation>
    <scope>NUCLEOTIDE SEQUENCE [LARGE SCALE GENOMIC DNA]</scope>
    <source>
        <strain evidence="2 3">Fo_A13</strain>
    </source>
</reference>
<sequence>MLPLLISVAPDVLLVHTLRHSRQQTLWLHELYAWLIWYEVVLHVWLSLFTTSQISTWANMTLIFIGCFSYLVLSSLMVTPFERKPMNSPSRHCALGVACMAFLMVHCIGFNISALLGMVLVVLGLWLLAANLKAKPRGTVNPQACLQSRNSPKVISRPIRYNGWLKIRRIVANNHPNVYFKVNGRPVRVAWTEPIYGTDGTYNAVLLVPAESKMETIDVQGPYNMPMSPYVHGPAQLDIIATDSGILEAYFCFRWRQRVLTPKTSTTNLIWFSADLEFVTLMLEHFRVMSCSALISVVYFVDPLNHVSEDEARAERNEAERIVGDISMANLEFNAEVITLSELLKDTMSYSSEQYSTATICWFWHKDDCLLSFSGNDTDTGMLLVVETSVDASGGIEIGRVSYFQHGRLYILNLSPESREAKATERRIDRAERSLTSRHLMQQSVLCFSLQVALKIHHRDAQQHIGEAFPPPRSIRQSNTSFRYFVEFNIPSKSQYVVIPETDRPIRHPIYTSAIQYWQYLASLQLQLEMKH</sequence>
<gene>
    <name evidence="2" type="ORF">BFJ69_g15772</name>
</gene>
<evidence type="ECO:0000313" key="3">
    <source>
        <dbReference type="Proteomes" id="UP000285084"/>
    </source>
</evidence>
<feature type="transmembrane region" description="Helical" evidence="1">
    <location>
        <begin position="54"/>
        <end position="73"/>
    </location>
</feature>
<dbReference type="Proteomes" id="UP000285084">
    <property type="component" value="Unassembled WGS sequence"/>
</dbReference>
<comment type="caution">
    <text evidence="2">The sequence shown here is derived from an EMBL/GenBank/DDBJ whole genome shotgun (WGS) entry which is preliminary data.</text>
</comment>
<organism evidence="2 3">
    <name type="scientific">Fusarium oxysporum</name>
    <name type="common">Fusarium vascular wilt</name>
    <dbReference type="NCBI Taxonomy" id="5507"/>
    <lineage>
        <taxon>Eukaryota</taxon>
        <taxon>Fungi</taxon>
        <taxon>Dikarya</taxon>
        <taxon>Ascomycota</taxon>
        <taxon>Pezizomycotina</taxon>
        <taxon>Sordariomycetes</taxon>
        <taxon>Hypocreomycetidae</taxon>
        <taxon>Hypocreales</taxon>
        <taxon>Nectriaceae</taxon>
        <taxon>Fusarium</taxon>
        <taxon>Fusarium oxysporum species complex</taxon>
    </lineage>
</organism>
<proteinExistence type="predicted"/>
<feature type="transmembrane region" description="Helical" evidence="1">
    <location>
        <begin position="31"/>
        <end position="48"/>
    </location>
</feature>
<dbReference type="EMBL" id="MRCX01000333">
    <property type="protein sequence ID" value="RKK66027.1"/>
    <property type="molecule type" value="Genomic_DNA"/>
</dbReference>
<protein>
    <submittedName>
        <fullName evidence="2">Uncharacterized protein</fullName>
    </submittedName>
</protein>
<keyword evidence="1" id="KW-0472">Membrane</keyword>
<keyword evidence="1" id="KW-0812">Transmembrane</keyword>
<dbReference type="VEuPathDB" id="FungiDB:FOXG_22035"/>
<feature type="transmembrane region" description="Helical" evidence="1">
    <location>
        <begin position="94"/>
        <end position="127"/>
    </location>
</feature>
<dbReference type="AlphaFoldDB" id="A0A420MD76"/>
<dbReference type="VEuPathDB" id="FungiDB:FOZG_17239"/>
<evidence type="ECO:0000313" key="2">
    <source>
        <dbReference type="EMBL" id="RKK66027.1"/>
    </source>
</evidence>